<reference evidence="3 4" key="1">
    <citation type="submission" date="2018-07" db="EMBL/GenBank/DDBJ databases">
        <title>Arthrobacter sp. nov., isolated from raw cow's milk with high bacterial count.</title>
        <authorList>
            <person name="Hahne J."/>
            <person name="Isele D."/>
            <person name="Lipski A."/>
        </authorList>
    </citation>
    <scope>NUCLEOTIDE SEQUENCE [LARGE SCALE GENOMIC DNA]</scope>
    <source>
        <strain evidence="3 4">JZ R-35</strain>
    </source>
</reference>
<keyword evidence="3" id="KW-0808">Transferase</keyword>
<evidence type="ECO:0000259" key="1">
    <source>
        <dbReference type="Pfam" id="PF00535"/>
    </source>
</evidence>
<evidence type="ECO:0000313" key="4">
    <source>
        <dbReference type="Proteomes" id="UP000265419"/>
    </source>
</evidence>
<name>A0A399J8A2_9MICC</name>
<dbReference type="GO" id="GO:0016758">
    <property type="term" value="F:hexosyltransferase activity"/>
    <property type="evidence" value="ECO:0007669"/>
    <property type="project" value="UniProtKB-ARBA"/>
</dbReference>
<dbReference type="AlphaFoldDB" id="A0A399J8A2"/>
<keyword evidence="4" id="KW-1185">Reference proteome</keyword>
<evidence type="ECO:0000313" key="3">
    <source>
        <dbReference type="EMBL" id="RII41773.1"/>
    </source>
</evidence>
<dbReference type="InterPro" id="IPR054028">
    <property type="entry name" value="TarS/TarP_linker"/>
</dbReference>
<feature type="domain" description="Glycosyltransferase 2-like" evidence="1">
    <location>
        <begin position="9"/>
        <end position="153"/>
    </location>
</feature>
<gene>
    <name evidence="3" type="ORF">DWB68_10840</name>
</gene>
<proteinExistence type="predicted"/>
<dbReference type="RefSeq" id="WP_119425153.1">
    <property type="nucleotide sequence ID" value="NZ_QQXK01000021.1"/>
</dbReference>
<protein>
    <submittedName>
        <fullName evidence="3">Glycosyltransferase family 2 protein</fullName>
    </submittedName>
</protein>
<evidence type="ECO:0000259" key="2">
    <source>
        <dbReference type="Pfam" id="PF22181"/>
    </source>
</evidence>
<dbReference type="InterPro" id="IPR001173">
    <property type="entry name" value="Glyco_trans_2-like"/>
</dbReference>
<feature type="domain" description="TarS/TarP linker" evidence="2">
    <location>
        <begin position="223"/>
        <end position="321"/>
    </location>
</feature>
<dbReference type="PANTHER" id="PTHR22916">
    <property type="entry name" value="GLYCOSYLTRANSFERASE"/>
    <property type="match status" value="1"/>
</dbReference>
<dbReference type="CDD" id="cd00761">
    <property type="entry name" value="Glyco_tranf_GTA_type"/>
    <property type="match status" value="1"/>
</dbReference>
<comment type="caution">
    <text evidence="3">The sequence shown here is derived from an EMBL/GenBank/DDBJ whole genome shotgun (WGS) entry which is preliminary data.</text>
</comment>
<dbReference type="Pfam" id="PF22181">
    <property type="entry name" value="TarS_linker"/>
    <property type="match status" value="1"/>
</dbReference>
<dbReference type="Proteomes" id="UP000265419">
    <property type="component" value="Unassembled WGS sequence"/>
</dbReference>
<dbReference type="InterPro" id="IPR029044">
    <property type="entry name" value="Nucleotide-diphossugar_trans"/>
</dbReference>
<accession>A0A399J8A2</accession>
<dbReference type="Pfam" id="PF00535">
    <property type="entry name" value="Glycos_transf_2"/>
    <property type="match status" value="1"/>
</dbReference>
<organism evidence="3 4">
    <name type="scientific">Galactobacter valiniphilus</name>
    <dbReference type="NCBI Taxonomy" id="2676122"/>
    <lineage>
        <taxon>Bacteria</taxon>
        <taxon>Bacillati</taxon>
        <taxon>Actinomycetota</taxon>
        <taxon>Actinomycetes</taxon>
        <taxon>Micrococcales</taxon>
        <taxon>Micrococcaceae</taxon>
        <taxon>Galactobacter</taxon>
    </lineage>
</organism>
<dbReference type="PANTHER" id="PTHR22916:SF3">
    <property type="entry name" value="UDP-GLCNAC:BETAGAL BETA-1,3-N-ACETYLGLUCOSAMINYLTRANSFERASE-LIKE PROTEIN 1"/>
    <property type="match status" value="1"/>
</dbReference>
<sequence>MQHERPRVSVVIPVYNSMPYLLSTLGSLADQDLGDGELEVIAVDDGSTDGSGDALDAFAAKDPRFHVIHQPNSGWPGMPRNRGMDRAQGDFVFFMDADDTMAPEALRTMIEDADAQSTDVVIPRMQGTGGRGVQGVFTKHPHGQISVSKALETLSPQKLFRTDFLRENDIRFPEGKVRLEDGMFVAKAYVLARRIDILTRTPLYFIHQRDDGQNISSRPIDAAGYDNSVRVISEIVRAGTPDPAEADRLTLELFTRKGLRWYAPKRWIRMRPARQQEWFDLHHQFMLDMIPVGLENSVAKVEDQRKLRLLRAGDLQGMRQLIQDGVNLEHQSLVRDVALRGAQLELVVRFTLPQVAVDASSLTHSARMKIAFAAGRLLAPLQRWDMPGKVVRRLERVVGGARPSVRLELGGRGSSKTASLEPRPGLWDAGEGTVEARFLVPHKVLRRFSGQIVDCWSVLCTPSGVPGPRFRVQAPSSLAGAAKAPVRPYATVQGNFSIDLRGLK</sequence>
<dbReference type="SUPFAM" id="SSF53448">
    <property type="entry name" value="Nucleotide-diphospho-sugar transferases"/>
    <property type="match status" value="1"/>
</dbReference>
<dbReference type="Gene3D" id="3.90.550.10">
    <property type="entry name" value="Spore Coat Polysaccharide Biosynthesis Protein SpsA, Chain A"/>
    <property type="match status" value="1"/>
</dbReference>
<dbReference type="EMBL" id="QQXK01000021">
    <property type="protein sequence ID" value="RII41773.1"/>
    <property type="molecule type" value="Genomic_DNA"/>
</dbReference>